<evidence type="ECO:0000313" key="12">
    <source>
        <dbReference type="Proteomes" id="UP000184222"/>
    </source>
</evidence>
<dbReference type="InterPro" id="IPR002668">
    <property type="entry name" value="CNT_N_dom"/>
</dbReference>
<dbReference type="GO" id="GO:0015293">
    <property type="term" value="F:symporter activity"/>
    <property type="evidence" value="ECO:0007669"/>
    <property type="project" value="TreeGrafter"/>
</dbReference>
<feature type="domain" description="Concentrative nucleoside transporter C-terminal" evidence="9">
    <location>
        <begin position="194"/>
        <end position="396"/>
    </location>
</feature>
<reference evidence="11 12" key="1">
    <citation type="journal article" date="2016" name="Appl. Environ. Microbiol.">
        <title>Whole genome relationships among Francisella bacteria of diverse origin define new species and provide specific regions for detection.</title>
        <authorList>
            <person name="Challacombe J.F."/>
            <person name="Petersen J.M."/>
            <person name="Gallegos-Graves V."/>
            <person name="Hodge D."/>
            <person name="Pillai S."/>
            <person name="Kuske C.R."/>
        </authorList>
    </citation>
    <scope>NUCLEOTIDE SEQUENCE [LARGE SCALE GENOMIC DNA]</scope>
    <source>
        <strain evidence="12">TX07-7310</strain>
    </source>
</reference>
<evidence type="ECO:0000256" key="6">
    <source>
        <dbReference type="ARBA" id="ARBA00023136"/>
    </source>
</evidence>
<dbReference type="PANTHER" id="PTHR10590">
    <property type="entry name" value="SODIUM/NUCLEOSIDE COTRANSPORTER"/>
    <property type="match status" value="1"/>
</dbReference>
<dbReference type="OrthoDB" id="9766455at2"/>
<dbReference type="Pfam" id="PF07670">
    <property type="entry name" value="Gate"/>
    <property type="match status" value="1"/>
</dbReference>
<feature type="transmembrane region" description="Helical" evidence="7">
    <location>
        <begin position="90"/>
        <end position="108"/>
    </location>
</feature>
<feature type="domain" description="Concentrative nucleoside transporter N-terminal" evidence="8">
    <location>
        <begin position="10"/>
        <end position="83"/>
    </location>
</feature>
<keyword evidence="5 7" id="KW-1133">Transmembrane helix</keyword>
<evidence type="ECO:0000256" key="2">
    <source>
        <dbReference type="ARBA" id="ARBA00009033"/>
    </source>
</evidence>
<organism evidence="11 12">
    <name type="scientific">Francisella uliginis</name>
    <dbReference type="NCBI Taxonomy" id="573570"/>
    <lineage>
        <taxon>Bacteria</taxon>
        <taxon>Pseudomonadati</taxon>
        <taxon>Pseudomonadota</taxon>
        <taxon>Gammaproteobacteria</taxon>
        <taxon>Thiotrichales</taxon>
        <taxon>Francisellaceae</taxon>
        <taxon>Francisella</taxon>
    </lineage>
</organism>
<keyword evidence="6 7" id="KW-0472">Membrane</keyword>
<dbReference type="GO" id="GO:0005886">
    <property type="term" value="C:plasma membrane"/>
    <property type="evidence" value="ECO:0007669"/>
    <property type="project" value="UniProtKB-SubCell"/>
</dbReference>
<feature type="transmembrane region" description="Helical" evidence="7">
    <location>
        <begin position="6"/>
        <end position="22"/>
    </location>
</feature>
<comment type="similarity">
    <text evidence="2">Belongs to the concentrative nucleoside transporter (CNT) (TC 2.A.41) family.</text>
</comment>
<dbReference type="EMBL" id="CP016796">
    <property type="protein sequence ID" value="API87504.1"/>
    <property type="molecule type" value="Genomic_DNA"/>
</dbReference>
<proteinExistence type="inferred from homology"/>
<evidence type="ECO:0000313" key="11">
    <source>
        <dbReference type="EMBL" id="API87504.1"/>
    </source>
</evidence>
<dbReference type="Pfam" id="PF07662">
    <property type="entry name" value="Nucleos_tra2_C"/>
    <property type="match status" value="1"/>
</dbReference>
<dbReference type="RefSeq" id="WP_072713286.1">
    <property type="nucleotide sequence ID" value="NZ_CP016796.1"/>
</dbReference>
<name>A0A1L4BUI4_9GAMM</name>
<evidence type="ECO:0000259" key="9">
    <source>
        <dbReference type="Pfam" id="PF07662"/>
    </source>
</evidence>
<keyword evidence="3" id="KW-1003">Cell membrane</keyword>
<feature type="transmembrane region" description="Helical" evidence="7">
    <location>
        <begin position="192"/>
        <end position="213"/>
    </location>
</feature>
<evidence type="ECO:0000259" key="8">
    <source>
        <dbReference type="Pfam" id="PF01773"/>
    </source>
</evidence>
<accession>A0A1L4BUI4</accession>
<evidence type="ECO:0000256" key="3">
    <source>
        <dbReference type="ARBA" id="ARBA00022475"/>
    </source>
</evidence>
<evidence type="ECO:0000256" key="5">
    <source>
        <dbReference type="ARBA" id="ARBA00022989"/>
    </source>
</evidence>
<evidence type="ECO:0000256" key="4">
    <source>
        <dbReference type="ARBA" id="ARBA00022692"/>
    </source>
</evidence>
<sequence length="402" mass="44515">MIIRTLYFVLGLFVIYLLAYIWSNNRHAIRYKNLFIILVVQLLLAKFMLSTTIGIDIINYINEGFKVILASAQVGVSFVFGNLADSKGFIFFFNAAMPIVLMSAIIGILQYFKILQILVVAIGSILAKVTGMGKLESFNAISSLSVGQSENFLYYKKIIKYLPSNVLYTMAATAMSTVSLGTAAAYMTIINPTYVCVAIIMNMFGAFFVLNIINPYEKTKETSYQFLTEQVEDFEKQRFFEMLSEYILDGFKVAIIVCVMVMGYIAFLNLADAIFSSLFGISLRDILGYVFYPIAWVLNIHGNEVFLSSQIMGTKIVTNEFVAMQELAQHAKQLSAHTIAVVSVFLVSFANFASIGIIIGAIQALDKDASVKVARFSLKILYGAVLVSFLSANIVGFVISGT</sequence>
<dbReference type="PANTHER" id="PTHR10590:SF4">
    <property type="entry name" value="SOLUTE CARRIER FAMILY 28 MEMBER 3"/>
    <property type="match status" value="1"/>
</dbReference>
<feature type="transmembrane region" description="Helical" evidence="7">
    <location>
        <begin position="380"/>
        <end position="399"/>
    </location>
</feature>
<evidence type="ECO:0000259" key="10">
    <source>
        <dbReference type="Pfam" id="PF07670"/>
    </source>
</evidence>
<dbReference type="AlphaFoldDB" id="A0A1L4BUI4"/>
<keyword evidence="12" id="KW-1185">Reference proteome</keyword>
<dbReference type="KEGG" id="frx:F7310_09130"/>
<dbReference type="GO" id="GO:0005337">
    <property type="term" value="F:nucleoside transmembrane transporter activity"/>
    <property type="evidence" value="ECO:0007669"/>
    <property type="project" value="InterPro"/>
</dbReference>
<dbReference type="InterPro" id="IPR008276">
    <property type="entry name" value="C_nuclsd_transpt"/>
</dbReference>
<feature type="transmembrane region" description="Helical" evidence="7">
    <location>
        <begin position="166"/>
        <end position="186"/>
    </location>
</feature>
<evidence type="ECO:0000256" key="7">
    <source>
        <dbReference type="SAM" id="Phobius"/>
    </source>
</evidence>
<keyword evidence="4 7" id="KW-0812">Transmembrane</keyword>
<evidence type="ECO:0000256" key="1">
    <source>
        <dbReference type="ARBA" id="ARBA00004651"/>
    </source>
</evidence>
<dbReference type="Proteomes" id="UP000184222">
    <property type="component" value="Chromosome"/>
</dbReference>
<dbReference type="STRING" id="573570.F7310_09130"/>
<protein>
    <submittedName>
        <fullName evidence="11">Nucleoside permease</fullName>
    </submittedName>
</protein>
<comment type="subcellular location">
    <subcellularLocation>
        <location evidence="1">Cell membrane</location>
        <topology evidence="1">Multi-pass membrane protein</topology>
    </subcellularLocation>
</comment>
<feature type="transmembrane region" description="Helical" evidence="7">
    <location>
        <begin position="273"/>
        <end position="292"/>
    </location>
</feature>
<feature type="domain" description="Nucleoside transporter/FeoB GTPase Gate" evidence="10">
    <location>
        <begin position="92"/>
        <end position="192"/>
    </location>
</feature>
<dbReference type="InterPro" id="IPR011642">
    <property type="entry name" value="Gate_dom"/>
</dbReference>
<gene>
    <name evidence="11" type="ORF">F7310_09130</name>
</gene>
<feature type="transmembrane region" description="Helical" evidence="7">
    <location>
        <begin position="246"/>
        <end position="267"/>
    </location>
</feature>
<feature type="transmembrane region" description="Helical" evidence="7">
    <location>
        <begin position="34"/>
        <end position="58"/>
    </location>
</feature>
<feature type="transmembrane region" description="Helical" evidence="7">
    <location>
        <begin position="339"/>
        <end position="365"/>
    </location>
</feature>
<dbReference type="InterPro" id="IPR011657">
    <property type="entry name" value="CNT_C_dom"/>
</dbReference>
<dbReference type="Pfam" id="PF01773">
    <property type="entry name" value="Nucleos_tra2_N"/>
    <property type="match status" value="1"/>
</dbReference>